<dbReference type="InterPro" id="IPR020846">
    <property type="entry name" value="MFS_dom"/>
</dbReference>
<feature type="region of interest" description="Disordered" evidence="7">
    <location>
        <begin position="187"/>
        <end position="206"/>
    </location>
</feature>
<feature type="transmembrane region" description="Helical" evidence="8">
    <location>
        <begin position="250"/>
        <end position="273"/>
    </location>
</feature>
<dbReference type="EMBL" id="QLNP01000098">
    <property type="protein sequence ID" value="RAM36160.1"/>
    <property type="molecule type" value="Genomic_DNA"/>
</dbReference>
<evidence type="ECO:0000256" key="2">
    <source>
        <dbReference type="ARBA" id="ARBA00022448"/>
    </source>
</evidence>
<dbReference type="PANTHER" id="PTHR23517:SF2">
    <property type="entry name" value="MULTIDRUG RESISTANCE PROTEIN MDTH"/>
    <property type="match status" value="1"/>
</dbReference>
<feature type="transmembrane region" description="Helical" evidence="8">
    <location>
        <begin position="133"/>
        <end position="156"/>
    </location>
</feature>
<feature type="transmembrane region" description="Helical" evidence="8">
    <location>
        <begin position="6"/>
        <end position="34"/>
    </location>
</feature>
<evidence type="ECO:0000259" key="9">
    <source>
        <dbReference type="PROSITE" id="PS50850"/>
    </source>
</evidence>
<evidence type="ECO:0000256" key="5">
    <source>
        <dbReference type="ARBA" id="ARBA00022989"/>
    </source>
</evidence>
<feature type="transmembrane region" description="Helical" evidence="8">
    <location>
        <begin position="285"/>
        <end position="304"/>
    </location>
</feature>
<feature type="transmembrane region" description="Helical" evidence="8">
    <location>
        <begin position="406"/>
        <end position="426"/>
    </location>
</feature>
<name>A0A328HFV6_ARTGO</name>
<dbReference type="GO" id="GO:0022857">
    <property type="term" value="F:transmembrane transporter activity"/>
    <property type="evidence" value="ECO:0007669"/>
    <property type="project" value="InterPro"/>
</dbReference>
<proteinExistence type="predicted"/>
<dbReference type="InterPro" id="IPR050171">
    <property type="entry name" value="MFS_Transporters"/>
</dbReference>
<evidence type="ECO:0000256" key="1">
    <source>
        <dbReference type="ARBA" id="ARBA00004651"/>
    </source>
</evidence>
<feature type="transmembrane region" description="Helical" evidence="8">
    <location>
        <begin position="80"/>
        <end position="101"/>
    </location>
</feature>
<feature type="transmembrane region" description="Helical" evidence="8">
    <location>
        <begin position="217"/>
        <end position="238"/>
    </location>
</feature>
<evidence type="ECO:0000313" key="10">
    <source>
        <dbReference type="EMBL" id="RAM36160.1"/>
    </source>
</evidence>
<dbReference type="Pfam" id="PF07690">
    <property type="entry name" value="MFS_1"/>
    <property type="match status" value="1"/>
</dbReference>
<gene>
    <name evidence="10" type="ORF">DBZ45_17065</name>
</gene>
<dbReference type="GO" id="GO:0005886">
    <property type="term" value="C:plasma membrane"/>
    <property type="evidence" value="ECO:0007669"/>
    <property type="project" value="UniProtKB-SubCell"/>
</dbReference>
<evidence type="ECO:0000313" key="11">
    <source>
        <dbReference type="Proteomes" id="UP000249166"/>
    </source>
</evidence>
<dbReference type="InterPro" id="IPR036259">
    <property type="entry name" value="MFS_trans_sf"/>
</dbReference>
<accession>A0A328HFV6</accession>
<comment type="caution">
    <text evidence="10">The sequence shown here is derived from an EMBL/GenBank/DDBJ whole genome shotgun (WGS) entry which is preliminary data.</text>
</comment>
<dbReference type="Gene3D" id="1.20.1250.20">
    <property type="entry name" value="MFS general substrate transporter like domains"/>
    <property type="match status" value="1"/>
</dbReference>
<dbReference type="InterPro" id="IPR011701">
    <property type="entry name" value="MFS"/>
</dbReference>
<dbReference type="SUPFAM" id="SSF103473">
    <property type="entry name" value="MFS general substrate transporter"/>
    <property type="match status" value="1"/>
</dbReference>
<dbReference type="PROSITE" id="PS50850">
    <property type="entry name" value="MFS"/>
    <property type="match status" value="1"/>
</dbReference>
<dbReference type="AlphaFoldDB" id="A0A328HFV6"/>
<evidence type="ECO:0000256" key="6">
    <source>
        <dbReference type="ARBA" id="ARBA00023136"/>
    </source>
</evidence>
<evidence type="ECO:0000256" key="8">
    <source>
        <dbReference type="SAM" id="Phobius"/>
    </source>
</evidence>
<reference evidence="10 11" key="1">
    <citation type="submission" date="2018-04" db="EMBL/GenBank/DDBJ databases">
        <title>Bacteria isolated from cave deposits of Manipur.</title>
        <authorList>
            <person name="Sahoo D."/>
            <person name="Sarangthem I."/>
            <person name="Nandeibam J."/>
        </authorList>
    </citation>
    <scope>NUCLEOTIDE SEQUENCE [LARGE SCALE GENOMIC DNA]</scope>
    <source>
        <strain evidence="11">mrc11</strain>
    </source>
</reference>
<protein>
    <submittedName>
        <fullName evidence="10">MFS transporter</fullName>
    </submittedName>
</protein>
<feature type="transmembrane region" description="Helical" evidence="8">
    <location>
        <begin position="324"/>
        <end position="348"/>
    </location>
</feature>
<keyword evidence="5 8" id="KW-1133">Transmembrane helix</keyword>
<keyword evidence="6 8" id="KW-0472">Membrane</keyword>
<dbReference type="PANTHER" id="PTHR23517">
    <property type="entry name" value="RESISTANCE PROTEIN MDTM, PUTATIVE-RELATED-RELATED"/>
    <property type="match status" value="1"/>
</dbReference>
<sequence>MVFNLGFYAVIPFLAGAMGGDYGLDAAAVGLVLGARTFSQQGMFLFGGLLADRWGARRAILTGCLVRIAGYATLAAASDFTLFLLGAVLTGAGGALFSPALESQLSHADRAHADRAHADATKGRAAGKGRRSVFVWLAITGEMGALAGPLLGAALLGWGFDAALAAGIAVFVAVTVLLWFRLPARSPGKPKTAGAGEPEASPGQSRSALGCLKDRRFVAFCLLASTNMVAYNQLYFAFPLELDRRGLDGSWLAMLFLLASVLTLLLQLPVAAVGQWLGAGRAMSAGFLLVAAALAAAALTSVQAEADGAVAGDSGVGGAAPTGSTQAGAVALMAGIVGALILGHMLLRPTILSLIPRFIPPEGAASGRGAYYGLSATCGGIAVLAGNALLGWLLDLTDRNHWWPGTPWLPMVGLAVLAALMLPRLLQGIHRGSTLGTATDAAPIPKGGLHGGGRTVRVVVTSQSSGGACCSRGR</sequence>
<keyword evidence="3" id="KW-1003">Cell membrane</keyword>
<keyword evidence="4 8" id="KW-0812">Transmembrane</keyword>
<evidence type="ECO:0000256" key="7">
    <source>
        <dbReference type="SAM" id="MobiDB-lite"/>
    </source>
</evidence>
<comment type="subcellular location">
    <subcellularLocation>
        <location evidence="1">Cell membrane</location>
        <topology evidence="1">Multi-pass membrane protein</topology>
    </subcellularLocation>
</comment>
<keyword evidence="2" id="KW-0813">Transport</keyword>
<dbReference type="Proteomes" id="UP000249166">
    <property type="component" value="Unassembled WGS sequence"/>
</dbReference>
<organism evidence="10 11">
    <name type="scientific">Arthrobacter globiformis</name>
    <dbReference type="NCBI Taxonomy" id="1665"/>
    <lineage>
        <taxon>Bacteria</taxon>
        <taxon>Bacillati</taxon>
        <taxon>Actinomycetota</taxon>
        <taxon>Actinomycetes</taxon>
        <taxon>Micrococcales</taxon>
        <taxon>Micrococcaceae</taxon>
        <taxon>Arthrobacter</taxon>
    </lineage>
</organism>
<evidence type="ECO:0000256" key="3">
    <source>
        <dbReference type="ARBA" id="ARBA00022475"/>
    </source>
</evidence>
<feature type="transmembrane region" description="Helical" evidence="8">
    <location>
        <begin position="162"/>
        <end position="182"/>
    </location>
</feature>
<dbReference type="OrthoDB" id="3285778at2"/>
<feature type="transmembrane region" description="Helical" evidence="8">
    <location>
        <begin position="369"/>
        <end position="394"/>
    </location>
</feature>
<feature type="domain" description="Major facilitator superfamily (MFS) profile" evidence="9">
    <location>
        <begin position="1"/>
        <end position="430"/>
    </location>
</feature>
<evidence type="ECO:0000256" key="4">
    <source>
        <dbReference type="ARBA" id="ARBA00022692"/>
    </source>
</evidence>